<protein>
    <submittedName>
        <fullName evidence="1">Uncharacterized protein</fullName>
    </submittedName>
</protein>
<reference evidence="2" key="1">
    <citation type="journal article" date="2015" name="Nat. Genet.">
        <title>The genome and transcriptome of the zoonotic hookworm Ancylostoma ceylanicum identify infection-specific gene families.</title>
        <authorList>
            <person name="Schwarz E.M."/>
            <person name="Hu Y."/>
            <person name="Antoshechkin I."/>
            <person name="Miller M.M."/>
            <person name="Sternberg P.W."/>
            <person name="Aroian R.V."/>
        </authorList>
    </citation>
    <scope>NUCLEOTIDE SEQUENCE</scope>
    <source>
        <strain evidence="2">HY135</strain>
    </source>
</reference>
<comment type="caution">
    <text evidence="1">The sequence shown here is derived from an EMBL/GenBank/DDBJ whole genome shotgun (WGS) entry which is preliminary data.</text>
</comment>
<evidence type="ECO:0000313" key="1">
    <source>
        <dbReference type="EMBL" id="EYB96363.1"/>
    </source>
</evidence>
<name>A0A016T032_9BILA</name>
<dbReference type="EMBL" id="JARK01001487">
    <property type="protein sequence ID" value="EYB96363.1"/>
    <property type="molecule type" value="Genomic_DNA"/>
</dbReference>
<gene>
    <name evidence="1" type="primary">Acey_s0151.g2828</name>
    <name evidence="1" type="ORF">Y032_0151g2828</name>
</gene>
<dbReference type="Proteomes" id="UP000024635">
    <property type="component" value="Unassembled WGS sequence"/>
</dbReference>
<sequence length="69" mass="7909">MDDDILETLRLRSHASLRLPMHPQHTSCRRSCVLELISSEAIHQPPLLSLFSSWQFPVLPVDLCVMFPP</sequence>
<evidence type="ECO:0000313" key="2">
    <source>
        <dbReference type="Proteomes" id="UP000024635"/>
    </source>
</evidence>
<organism evidence="1 2">
    <name type="scientific">Ancylostoma ceylanicum</name>
    <dbReference type="NCBI Taxonomy" id="53326"/>
    <lineage>
        <taxon>Eukaryota</taxon>
        <taxon>Metazoa</taxon>
        <taxon>Ecdysozoa</taxon>
        <taxon>Nematoda</taxon>
        <taxon>Chromadorea</taxon>
        <taxon>Rhabditida</taxon>
        <taxon>Rhabditina</taxon>
        <taxon>Rhabditomorpha</taxon>
        <taxon>Strongyloidea</taxon>
        <taxon>Ancylostomatidae</taxon>
        <taxon>Ancylostomatinae</taxon>
        <taxon>Ancylostoma</taxon>
    </lineage>
</organism>
<accession>A0A016T032</accession>
<keyword evidence="2" id="KW-1185">Reference proteome</keyword>
<dbReference type="AlphaFoldDB" id="A0A016T032"/>
<proteinExistence type="predicted"/>